<dbReference type="AlphaFoldDB" id="A0A2M3ZNJ6"/>
<feature type="signal peptide" evidence="1">
    <location>
        <begin position="1"/>
        <end position="22"/>
    </location>
</feature>
<dbReference type="EMBL" id="GGFM01009324">
    <property type="protein sequence ID" value="MBW30075.1"/>
    <property type="molecule type" value="Transcribed_RNA"/>
</dbReference>
<evidence type="ECO:0000256" key="1">
    <source>
        <dbReference type="SAM" id="SignalP"/>
    </source>
</evidence>
<keyword evidence="1" id="KW-0732">Signal</keyword>
<name>A0A2M3ZNJ6_9DIPT</name>
<evidence type="ECO:0000313" key="2">
    <source>
        <dbReference type="EMBL" id="MBW30075.1"/>
    </source>
</evidence>
<proteinExistence type="predicted"/>
<organism evidence="2">
    <name type="scientific">Anopheles braziliensis</name>
    <dbReference type="NCBI Taxonomy" id="58242"/>
    <lineage>
        <taxon>Eukaryota</taxon>
        <taxon>Metazoa</taxon>
        <taxon>Ecdysozoa</taxon>
        <taxon>Arthropoda</taxon>
        <taxon>Hexapoda</taxon>
        <taxon>Insecta</taxon>
        <taxon>Pterygota</taxon>
        <taxon>Neoptera</taxon>
        <taxon>Endopterygota</taxon>
        <taxon>Diptera</taxon>
        <taxon>Nematocera</taxon>
        <taxon>Culicoidea</taxon>
        <taxon>Culicidae</taxon>
        <taxon>Anophelinae</taxon>
        <taxon>Anopheles</taxon>
    </lineage>
</organism>
<feature type="chain" id="PRO_5014888862" evidence="1">
    <location>
        <begin position="23"/>
        <end position="93"/>
    </location>
</feature>
<reference evidence="2" key="1">
    <citation type="submission" date="2018-01" db="EMBL/GenBank/DDBJ databases">
        <title>An insight into the sialome of Amazonian anophelines.</title>
        <authorList>
            <person name="Ribeiro J.M."/>
            <person name="Scarpassa V."/>
            <person name="Calvo E."/>
        </authorList>
    </citation>
    <scope>NUCLEOTIDE SEQUENCE</scope>
    <source>
        <tissue evidence="2">Salivary glands</tissue>
    </source>
</reference>
<sequence length="93" mass="9667">MGVEDAIGPEVLLLLLLPLLFAELTGDATTYEMAPFEDMAAEDDTTSAVDDDVTELAATSVIFTALLPSITTCCGCCCCGLWCTAPFVTVPAA</sequence>
<accession>A0A2M3ZNJ6</accession>
<protein>
    <submittedName>
        <fullName evidence="2">Putative secreted peptide</fullName>
    </submittedName>
</protein>